<dbReference type="AlphaFoldDB" id="A0AA36GW31"/>
<reference evidence="1" key="1">
    <citation type="submission" date="2023-07" db="EMBL/GenBank/DDBJ databases">
        <authorList>
            <consortium name="CYATHOMIX"/>
        </authorList>
    </citation>
    <scope>NUCLEOTIDE SEQUENCE</scope>
    <source>
        <strain evidence="1">N/A</strain>
    </source>
</reference>
<sequence>RKSASLTEIEFQLKPTVLLLTPDDCDEHSEVVQLLSRFSERHAGDTVLLDYREDSSGWTLCTYIYSCSDVAEWATVSVDARFQ</sequence>
<proteinExistence type="predicted"/>
<accession>A0AA36GW31</accession>
<feature type="non-terminal residue" evidence="1">
    <location>
        <position position="1"/>
    </location>
</feature>
<protein>
    <submittedName>
        <fullName evidence="1">Uncharacterized protein</fullName>
    </submittedName>
</protein>
<dbReference type="Proteomes" id="UP001176961">
    <property type="component" value="Unassembled WGS sequence"/>
</dbReference>
<evidence type="ECO:0000313" key="1">
    <source>
        <dbReference type="EMBL" id="CAJ0599364.1"/>
    </source>
</evidence>
<gene>
    <name evidence="1" type="ORF">CYNAS_LOCUS11347</name>
</gene>
<evidence type="ECO:0000313" key="2">
    <source>
        <dbReference type="Proteomes" id="UP001176961"/>
    </source>
</evidence>
<comment type="caution">
    <text evidence="1">The sequence shown here is derived from an EMBL/GenBank/DDBJ whole genome shotgun (WGS) entry which is preliminary data.</text>
</comment>
<keyword evidence="2" id="KW-1185">Reference proteome</keyword>
<name>A0AA36GW31_CYLNA</name>
<organism evidence="1 2">
    <name type="scientific">Cylicocyclus nassatus</name>
    <name type="common">Nematode worm</name>
    <dbReference type="NCBI Taxonomy" id="53992"/>
    <lineage>
        <taxon>Eukaryota</taxon>
        <taxon>Metazoa</taxon>
        <taxon>Ecdysozoa</taxon>
        <taxon>Nematoda</taxon>
        <taxon>Chromadorea</taxon>
        <taxon>Rhabditida</taxon>
        <taxon>Rhabditina</taxon>
        <taxon>Rhabditomorpha</taxon>
        <taxon>Strongyloidea</taxon>
        <taxon>Strongylidae</taxon>
        <taxon>Cylicocyclus</taxon>
    </lineage>
</organism>
<dbReference type="EMBL" id="CATQJL010000223">
    <property type="protein sequence ID" value="CAJ0599364.1"/>
    <property type="molecule type" value="Genomic_DNA"/>
</dbReference>